<keyword evidence="1" id="KW-0472">Membrane</keyword>
<keyword evidence="1" id="KW-1133">Transmembrane helix</keyword>
<dbReference type="EMBL" id="CAADFE010000030">
    <property type="protein sequence ID" value="VFJ71997.1"/>
    <property type="molecule type" value="Genomic_DNA"/>
</dbReference>
<gene>
    <name evidence="2" type="ORF">BECKFW1821C_GA0114237_10309</name>
</gene>
<evidence type="ECO:0000313" key="2">
    <source>
        <dbReference type="EMBL" id="VFJ71997.1"/>
    </source>
</evidence>
<sequence>MPLQFPANLARRSNSILVDHFMESFPQRRKPFGIIVPKQEDQGTAVEYMNRHIRAPRSNSRVFHLGYVFCLCTEISAFCIVMAPTAMAGFPLFLVFIQLLPSLSFVIRLTLPFLVEKPSQDGLPTYPVPIRQVPDSMIIDGHSGGMRLEISGWYQKLGGEPIAKHLDSFIAACQILDIIILAGIHATDSQQQMGEIMEQGEDLSSLRFFYTTIFN</sequence>
<evidence type="ECO:0000256" key="1">
    <source>
        <dbReference type="SAM" id="Phobius"/>
    </source>
</evidence>
<keyword evidence="1" id="KW-0812">Transmembrane</keyword>
<protein>
    <submittedName>
        <fullName evidence="2">Uncharacterized protein</fullName>
    </submittedName>
</protein>
<reference evidence="2" key="1">
    <citation type="submission" date="2019-02" db="EMBL/GenBank/DDBJ databases">
        <authorList>
            <person name="Gruber-Vodicka R. H."/>
            <person name="Seah K. B. B."/>
        </authorList>
    </citation>
    <scope>NUCLEOTIDE SEQUENCE</scope>
    <source>
        <strain evidence="2">BECK_BZ131</strain>
    </source>
</reference>
<feature type="transmembrane region" description="Helical" evidence="1">
    <location>
        <begin position="89"/>
        <end position="111"/>
    </location>
</feature>
<name>A0A450TTJ5_9GAMM</name>
<accession>A0A450TTJ5</accession>
<feature type="transmembrane region" description="Helical" evidence="1">
    <location>
        <begin position="62"/>
        <end position="83"/>
    </location>
</feature>
<proteinExistence type="predicted"/>
<organism evidence="2">
    <name type="scientific">Candidatus Kentrum sp. FW</name>
    <dbReference type="NCBI Taxonomy" id="2126338"/>
    <lineage>
        <taxon>Bacteria</taxon>
        <taxon>Pseudomonadati</taxon>
        <taxon>Pseudomonadota</taxon>
        <taxon>Gammaproteobacteria</taxon>
        <taxon>Candidatus Kentrum</taxon>
    </lineage>
</organism>
<dbReference type="AlphaFoldDB" id="A0A450TTJ5"/>